<feature type="chain" id="PRO_5040168598" evidence="1">
    <location>
        <begin position="22"/>
        <end position="344"/>
    </location>
</feature>
<keyword evidence="3" id="KW-1185">Reference proteome</keyword>
<evidence type="ECO:0000256" key="1">
    <source>
        <dbReference type="SAM" id="SignalP"/>
    </source>
</evidence>
<dbReference type="EMBL" id="JAAAHY010001867">
    <property type="protein sequence ID" value="KAF9946350.1"/>
    <property type="molecule type" value="Genomic_DNA"/>
</dbReference>
<evidence type="ECO:0000313" key="3">
    <source>
        <dbReference type="Proteomes" id="UP000738359"/>
    </source>
</evidence>
<comment type="caution">
    <text evidence="2">The sequence shown here is derived from an EMBL/GenBank/DDBJ whole genome shotgun (WGS) entry which is preliminary data.</text>
</comment>
<accession>A0A9P6LVD0</accession>
<dbReference type="OrthoDB" id="2356677at2759"/>
<gene>
    <name evidence="2" type="ORF">BGZ70_003264</name>
</gene>
<keyword evidence="1" id="KW-0732">Signal</keyword>
<dbReference type="Proteomes" id="UP000738359">
    <property type="component" value="Unassembled WGS sequence"/>
</dbReference>
<dbReference type="AlphaFoldDB" id="A0A9P6LVD0"/>
<evidence type="ECO:0000313" key="2">
    <source>
        <dbReference type="EMBL" id="KAF9946350.1"/>
    </source>
</evidence>
<feature type="signal peptide" evidence="1">
    <location>
        <begin position="1"/>
        <end position="21"/>
    </location>
</feature>
<protein>
    <submittedName>
        <fullName evidence="2">Uncharacterized protein</fullName>
    </submittedName>
</protein>
<reference evidence="2" key="1">
    <citation type="journal article" date="2020" name="Fungal Divers.">
        <title>Resolving the Mortierellaceae phylogeny through synthesis of multi-gene phylogenetics and phylogenomics.</title>
        <authorList>
            <person name="Vandepol N."/>
            <person name="Liber J."/>
            <person name="Desiro A."/>
            <person name="Na H."/>
            <person name="Kennedy M."/>
            <person name="Barry K."/>
            <person name="Grigoriev I.V."/>
            <person name="Miller A.N."/>
            <person name="O'Donnell K."/>
            <person name="Stajich J.E."/>
            <person name="Bonito G."/>
        </authorList>
    </citation>
    <scope>NUCLEOTIDE SEQUENCE</scope>
    <source>
        <strain evidence="2">CK1249</strain>
    </source>
</reference>
<proteinExistence type="predicted"/>
<name>A0A9P6LVD0_MORAP</name>
<sequence>MLDHYFPLLLALALFPFFCSADVVLGGIVDYNPSCYGTGAFSVVVEYNGAYNEDQTHNRGINEVLLREKSTDPFGIYNGETFLADSYHKTVETTGYSNYPITQRFFFTHPDTNMFSISLRKGIRMIRIPFLNQGQAPGWKQGIQIRFTAYTMNQLVEKFSREVRQGAEKLGKNFYMYKFTPEEGIVSSFYDLNVHMPCLIINGAIPESRRTNSSQLINCIYATAAKHDPNRDAKLIEDPVYTPTVDVDNCDLNTNNEVKKNPPPPKTFEEKLLGYLKDVVLIGISHVPYVGAFLAVGIDALIKYATDKPALEKVLQEAGIDTAKVGIDTIFSSFLEISKTRVSR</sequence>
<organism evidence="2 3">
    <name type="scientific">Mortierella alpina</name>
    <name type="common">Oleaginous fungus</name>
    <name type="synonym">Mortierella renispora</name>
    <dbReference type="NCBI Taxonomy" id="64518"/>
    <lineage>
        <taxon>Eukaryota</taxon>
        <taxon>Fungi</taxon>
        <taxon>Fungi incertae sedis</taxon>
        <taxon>Mucoromycota</taxon>
        <taxon>Mortierellomycotina</taxon>
        <taxon>Mortierellomycetes</taxon>
        <taxon>Mortierellales</taxon>
        <taxon>Mortierellaceae</taxon>
        <taxon>Mortierella</taxon>
    </lineage>
</organism>